<organism evidence="1 2">
    <name type="scientific">Nicotiana tabacum</name>
    <name type="common">Common tobacco</name>
    <dbReference type="NCBI Taxonomy" id="4097"/>
    <lineage>
        <taxon>Eukaryota</taxon>
        <taxon>Viridiplantae</taxon>
        <taxon>Streptophyta</taxon>
        <taxon>Embryophyta</taxon>
        <taxon>Tracheophyta</taxon>
        <taxon>Spermatophyta</taxon>
        <taxon>Magnoliopsida</taxon>
        <taxon>eudicotyledons</taxon>
        <taxon>Gunneridae</taxon>
        <taxon>Pentapetalae</taxon>
        <taxon>asterids</taxon>
        <taxon>lamiids</taxon>
        <taxon>Solanales</taxon>
        <taxon>Solanaceae</taxon>
        <taxon>Nicotianoideae</taxon>
        <taxon>Nicotianeae</taxon>
        <taxon>Nicotiana</taxon>
    </lineage>
</organism>
<proteinExistence type="predicted"/>
<dbReference type="Proteomes" id="UP000790787">
    <property type="component" value="Chromosome 16"/>
</dbReference>
<dbReference type="RefSeq" id="XP_075088190.1">
    <property type="nucleotide sequence ID" value="XM_075232089.1"/>
</dbReference>
<reference evidence="1" key="1">
    <citation type="journal article" date="2014" name="Nat. Commun.">
        <title>The tobacco genome sequence and its comparison with those of tomato and potato.</title>
        <authorList>
            <person name="Sierro N."/>
            <person name="Battey J.N."/>
            <person name="Ouadi S."/>
            <person name="Bakaher N."/>
            <person name="Bovet L."/>
            <person name="Willig A."/>
            <person name="Goepfert S."/>
            <person name="Peitsch M.C."/>
            <person name="Ivanov N.V."/>
        </authorList>
    </citation>
    <scope>NUCLEOTIDE SEQUENCE [LARGE SCALE GENOMIC DNA]</scope>
</reference>
<protein>
    <submittedName>
        <fullName evidence="2">Uncharacterized protein LOC142170234</fullName>
    </submittedName>
</protein>
<sequence length="154" mass="16882">MVTVRPVIAMATSKHWYIYKMDVHNAFLQGDLFEEVYMQLPQGYTTKGESNSKQQGSSLVVVLVYVDDLLITGNGAQNASGLGLLISSEGSNNLVAYCDSDWAACPQSKKSVTGYLVKFGNSLVSWKSKKLNTVFKSSTEAEFRSMAYTVAELS</sequence>
<name>A0AC58ST94_TOBAC</name>
<accession>A0AC58ST94</accession>
<evidence type="ECO:0000313" key="1">
    <source>
        <dbReference type="Proteomes" id="UP000790787"/>
    </source>
</evidence>
<evidence type="ECO:0000313" key="2">
    <source>
        <dbReference type="RefSeq" id="XP_075088190.1"/>
    </source>
</evidence>
<reference evidence="2" key="2">
    <citation type="submission" date="2025-08" db="UniProtKB">
        <authorList>
            <consortium name="RefSeq"/>
        </authorList>
    </citation>
    <scope>IDENTIFICATION</scope>
    <source>
        <tissue evidence="2">Leaf</tissue>
    </source>
</reference>
<keyword evidence="1" id="KW-1185">Reference proteome</keyword>
<gene>
    <name evidence="2" type="primary">LOC142170234</name>
</gene>